<dbReference type="PANTHER" id="PTHR35011">
    <property type="entry name" value="2,3-DIKETO-L-GULONATE TRAP TRANSPORTER SMALL PERMEASE PROTEIN YIAM"/>
    <property type="match status" value="1"/>
</dbReference>
<comment type="subcellular location">
    <subcellularLocation>
        <location evidence="1">Cell inner membrane</location>
        <topology evidence="1">Multi-pass membrane protein</topology>
    </subcellularLocation>
</comment>
<comment type="caution">
    <text evidence="11">The sequence shown here is derived from an EMBL/GenBank/DDBJ whole genome shotgun (WGS) entry which is preliminary data.</text>
</comment>
<keyword evidence="2" id="KW-0813">Transport</keyword>
<feature type="transmembrane region" description="Helical" evidence="9">
    <location>
        <begin position="46"/>
        <end position="67"/>
    </location>
</feature>
<dbReference type="Pfam" id="PF04290">
    <property type="entry name" value="DctQ"/>
    <property type="match status" value="1"/>
</dbReference>
<evidence type="ECO:0000313" key="11">
    <source>
        <dbReference type="EMBL" id="ERT63168.1"/>
    </source>
</evidence>
<keyword evidence="12" id="KW-1185">Reference proteome</keyword>
<dbReference type="RefSeq" id="WP_023052455.1">
    <property type="nucleotide sequence ID" value="NZ_CP173060.2"/>
</dbReference>
<dbReference type="STRING" id="1319815.HMPREF0202_02938"/>
<keyword evidence="3" id="KW-1003">Cell membrane</keyword>
<evidence type="ECO:0000256" key="2">
    <source>
        <dbReference type="ARBA" id="ARBA00022448"/>
    </source>
</evidence>
<keyword evidence="5 9" id="KW-0812">Transmembrane</keyword>
<keyword evidence="6 9" id="KW-1133">Transmembrane helix</keyword>
<evidence type="ECO:0000256" key="7">
    <source>
        <dbReference type="ARBA" id="ARBA00023136"/>
    </source>
</evidence>
<proteinExistence type="inferred from homology"/>
<dbReference type="Proteomes" id="UP000017081">
    <property type="component" value="Unassembled WGS sequence"/>
</dbReference>
<evidence type="ECO:0000256" key="9">
    <source>
        <dbReference type="SAM" id="Phobius"/>
    </source>
</evidence>
<accession>U7UXJ1</accession>
<feature type="transmembrane region" description="Helical" evidence="9">
    <location>
        <begin position="88"/>
        <end position="108"/>
    </location>
</feature>
<dbReference type="GO" id="GO:0005886">
    <property type="term" value="C:plasma membrane"/>
    <property type="evidence" value="ECO:0007669"/>
    <property type="project" value="UniProtKB-SubCell"/>
</dbReference>
<evidence type="ECO:0000313" key="12">
    <source>
        <dbReference type="Proteomes" id="UP000017081"/>
    </source>
</evidence>
<feature type="transmembrane region" description="Helical" evidence="9">
    <location>
        <begin position="128"/>
        <end position="150"/>
    </location>
</feature>
<reference evidence="11 12" key="1">
    <citation type="submission" date="2013-08" db="EMBL/GenBank/DDBJ databases">
        <authorList>
            <person name="Weinstock G."/>
            <person name="Sodergren E."/>
            <person name="Wylie T."/>
            <person name="Fulton L."/>
            <person name="Fulton R."/>
            <person name="Fronick C."/>
            <person name="O'Laughlin M."/>
            <person name="Godfrey J."/>
            <person name="Miner T."/>
            <person name="Herter B."/>
            <person name="Appelbaum E."/>
            <person name="Cordes M."/>
            <person name="Lek S."/>
            <person name="Wollam A."/>
            <person name="Pepin K.H."/>
            <person name="Palsikar V.B."/>
            <person name="Mitreva M."/>
            <person name="Wilson R.K."/>
        </authorList>
    </citation>
    <scope>NUCLEOTIDE SEQUENCE [LARGE SCALE GENOMIC DNA]</scope>
    <source>
        <strain evidence="11 12">ATCC BAA-474</strain>
    </source>
</reference>
<name>U7UXJ1_9FUSO</name>
<comment type="similarity">
    <text evidence="8">Belongs to the TRAP transporter small permease family.</text>
</comment>
<evidence type="ECO:0000256" key="4">
    <source>
        <dbReference type="ARBA" id="ARBA00022519"/>
    </source>
</evidence>
<evidence type="ECO:0000256" key="1">
    <source>
        <dbReference type="ARBA" id="ARBA00004429"/>
    </source>
</evidence>
<keyword evidence="4" id="KW-0997">Cell inner membrane</keyword>
<gene>
    <name evidence="11" type="ORF">HMPREF0202_02938</name>
</gene>
<dbReference type="AlphaFoldDB" id="U7UXJ1"/>
<dbReference type="eggNOG" id="COG3090">
    <property type="taxonomic scope" value="Bacteria"/>
</dbReference>
<organism evidence="11 12">
    <name type="scientific">Cetobacterium somerae ATCC BAA-474</name>
    <dbReference type="NCBI Taxonomy" id="1319815"/>
    <lineage>
        <taxon>Bacteria</taxon>
        <taxon>Fusobacteriati</taxon>
        <taxon>Fusobacteriota</taxon>
        <taxon>Fusobacteriia</taxon>
        <taxon>Fusobacteriales</taxon>
        <taxon>Fusobacteriaceae</taxon>
        <taxon>Cetobacterium</taxon>
    </lineage>
</organism>
<dbReference type="InterPro" id="IPR055348">
    <property type="entry name" value="DctQ"/>
</dbReference>
<dbReference type="EMBL" id="AXZF01000202">
    <property type="protein sequence ID" value="ERT63168.1"/>
    <property type="molecule type" value="Genomic_DNA"/>
</dbReference>
<feature type="domain" description="Tripartite ATP-independent periplasmic transporters DctQ component" evidence="10">
    <location>
        <begin position="27"/>
        <end position="152"/>
    </location>
</feature>
<evidence type="ECO:0000259" key="10">
    <source>
        <dbReference type="Pfam" id="PF04290"/>
    </source>
</evidence>
<dbReference type="HOGENOM" id="CLU_086356_9_4_0"/>
<sequence>MSNDILKKFRAIEFEALLGSITISVTVILVIVNVFLRYFLGIQYSWIEEVSVGCFIWTVYLGATASYRKRGLIGVDAVTKILPLKGRRVLRVITNTLLLVLSASMFYLSYNYTSSSDKITSALEISYVYINSSLPISFGLMTIYSIYFFIYDIINFNNLEIEEQEEQEEFEQQIEDVMM</sequence>
<protein>
    <recommendedName>
        <fullName evidence="10">Tripartite ATP-independent periplasmic transporters DctQ component domain-containing protein</fullName>
    </recommendedName>
</protein>
<keyword evidence="7 9" id="KW-0472">Membrane</keyword>
<feature type="transmembrane region" description="Helical" evidence="9">
    <location>
        <begin position="16"/>
        <end position="40"/>
    </location>
</feature>
<dbReference type="PANTHER" id="PTHR35011:SF4">
    <property type="entry name" value="SLL1102 PROTEIN"/>
    <property type="match status" value="1"/>
</dbReference>
<dbReference type="InterPro" id="IPR007387">
    <property type="entry name" value="TRAP_DctQ"/>
</dbReference>
<evidence type="ECO:0000256" key="6">
    <source>
        <dbReference type="ARBA" id="ARBA00022989"/>
    </source>
</evidence>
<evidence type="ECO:0000256" key="5">
    <source>
        <dbReference type="ARBA" id="ARBA00022692"/>
    </source>
</evidence>
<evidence type="ECO:0000256" key="3">
    <source>
        <dbReference type="ARBA" id="ARBA00022475"/>
    </source>
</evidence>
<evidence type="ECO:0000256" key="8">
    <source>
        <dbReference type="ARBA" id="ARBA00038436"/>
    </source>
</evidence>